<sequence length="860" mass="98955">MNTTFNLLQQLKEQKSLPIEFDLLNSKHQKTEMSELSELPEYSNLLNALSHMNDTELISTLENIRESVQHDMTENQKEIDNEESGNVCNGLEKQQFLLNKEQEEASAIKYLDMIRLKHSEGAKKLALLESYRETQLAEKLKMQQKIEALDEATKELKLMEELVGALKDLKEDHVEGKSNLILSVDQLQLLKSSSNEEGSNDFNNLTKSLDMLAGIQLKDKKIEELKAKIDNLENCKTALISKRDSFLDLIKDPVAQQPVQVLEQQTSQILELTKSEISNLEKKQTLLTILSGSDLNFNLSDDEGVNNNEEEIVDNLMKRLTAASTTTDHAETEKVLLTKENEVVIDGVTDNVKNSESSEVGNKEEVIYEEEELTTDESLVSTADKMKETLVKIRAGIEQIMANLSEMDKFVPESESEKENVELLRQGLHRQLNEMHDIEDQILNYIQVIEEVPSNIKEVMQSESEDNDAVGDEETIICKHGNRSVVGKEDLIPSEGPSVSKDQYKIKNVLQLDKFTNPLVEITGEEWKESAEINELEYENEDVDEDTNLKGLFDLNKDKVYKGAANMISHHEKDPYFLLQVFKEVSKLNTGYLKQKFLLLLDEINNVPPFVEGDEEYFSENITEQDDCYGKGKEFVDFVKNSAENSQICGGVILNQSRQRIKKNENKLQQHGVEDRYSKVPVVKKFLPEETTIDELTAIKLNLKKYVENLNTKRFTKAQVLELKEIFLNLLFKDAIKSTLSATNKNIKQQVLLKEKKKLLKLTEKQFDYLLEKYFNRSISKQKEKLFREMDTFASEVFFELKNFYNFEYEEEKLNEESDSETTDDEDDNDYDSSADEEVDEIKLTFERAKAWREFGLPKK</sequence>
<feature type="coiled-coil region" evidence="1">
    <location>
        <begin position="142"/>
        <end position="169"/>
    </location>
</feature>
<name>A0AAD5XY82_9FUNG</name>
<dbReference type="Proteomes" id="UP001211065">
    <property type="component" value="Unassembled WGS sequence"/>
</dbReference>
<gene>
    <name evidence="3" type="ORF">HK099_007884</name>
</gene>
<evidence type="ECO:0000313" key="4">
    <source>
        <dbReference type="Proteomes" id="UP001211065"/>
    </source>
</evidence>
<feature type="coiled-coil region" evidence="1">
    <location>
        <begin position="215"/>
        <end position="242"/>
    </location>
</feature>
<dbReference type="EMBL" id="JADGJW010000806">
    <property type="protein sequence ID" value="KAJ3211920.1"/>
    <property type="molecule type" value="Genomic_DNA"/>
</dbReference>
<accession>A0AAD5XY82</accession>
<evidence type="ECO:0000256" key="1">
    <source>
        <dbReference type="SAM" id="Coils"/>
    </source>
</evidence>
<feature type="region of interest" description="Disordered" evidence="2">
    <location>
        <begin position="812"/>
        <end position="840"/>
    </location>
</feature>
<keyword evidence="1" id="KW-0175">Coiled coil</keyword>
<evidence type="ECO:0000256" key="2">
    <source>
        <dbReference type="SAM" id="MobiDB-lite"/>
    </source>
</evidence>
<keyword evidence="4" id="KW-1185">Reference proteome</keyword>
<dbReference type="AlphaFoldDB" id="A0AAD5XY82"/>
<comment type="caution">
    <text evidence="3">The sequence shown here is derived from an EMBL/GenBank/DDBJ whole genome shotgun (WGS) entry which is preliminary data.</text>
</comment>
<organism evidence="3 4">
    <name type="scientific">Clydaea vesicula</name>
    <dbReference type="NCBI Taxonomy" id="447962"/>
    <lineage>
        <taxon>Eukaryota</taxon>
        <taxon>Fungi</taxon>
        <taxon>Fungi incertae sedis</taxon>
        <taxon>Chytridiomycota</taxon>
        <taxon>Chytridiomycota incertae sedis</taxon>
        <taxon>Chytridiomycetes</taxon>
        <taxon>Lobulomycetales</taxon>
        <taxon>Lobulomycetaceae</taxon>
        <taxon>Clydaea</taxon>
    </lineage>
</organism>
<proteinExistence type="predicted"/>
<protein>
    <submittedName>
        <fullName evidence="3">Uncharacterized protein</fullName>
    </submittedName>
</protein>
<reference evidence="3" key="1">
    <citation type="submission" date="2020-05" db="EMBL/GenBank/DDBJ databases">
        <title>Phylogenomic resolution of chytrid fungi.</title>
        <authorList>
            <person name="Stajich J.E."/>
            <person name="Amses K."/>
            <person name="Simmons R."/>
            <person name="Seto K."/>
            <person name="Myers J."/>
            <person name="Bonds A."/>
            <person name="Quandt C.A."/>
            <person name="Barry K."/>
            <person name="Liu P."/>
            <person name="Grigoriev I."/>
            <person name="Longcore J.E."/>
            <person name="James T.Y."/>
        </authorList>
    </citation>
    <scope>NUCLEOTIDE SEQUENCE</scope>
    <source>
        <strain evidence="3">JEL0476</strain>
    </source>
</reference>
<evidence type="ECO:0000313" key="3">
    <source>
        <dbReference type="EMBL" id="KAJ3211920.1"/>
    </source>
</evidence>